<evidence type="ECO:0000313" key="5">
    <source>
        <dbReference type="Proteomes" id="UP000275076"/>
    </source>
</evidence>
<dbReference type="OrthoDB" id="9757939at2"/>
<dbReference type="InterPro" id="IPR049046">
    <property type="entry name" value="Beta-AFase-like_GH127_middle"/>
</dbReference>
<organism evidence="4 5">
    <name type="scientific">Salibacterium salarium</name>
    <dbReference type="NCBI Taxonomy" id="284579"/>
    <lineage>
        <taxon>Bacteria</taxon>
        <taxon>Bacillati</taxon>
        <taxon>Bacillota</taxon>
        <taxon>Bacilli</taxon>
        <taxon>Bacillales</taxon>
        <taxon>Bacillaceae</taxon>
    </lineage>
</organism>
<dbReference type="PANTHER" id="PTHR43465">
    <property type="entry name" value="DUF1680 DOMAIN PROTEIN (AFU_ORTHOLOGUE AFUA_1G08910)"/>
    <property type="match status" value="1"/>
</dbReference>
<evidence type="ECO:0000259" key="1">
    <source>
        <dbReference type="Pfam" id="PF07944"/>
    </source>
</evidence>
<feature type="domain" description="Non-reducing end beta-L-arabinofuranosidase-like GH127 middle" evidence="2">
    <location>
        <begin position="427"/>
        <end position="523"/>
    </location>
</feature>
<dbReference type="Proteomes" id="UP000275076">
    <property type="component" value="Unassembled WGS sequence"/>
</dbReference>
<protein>
    <submittedName>
        <fullName evidence="4">Glycoside hydrolase family 127 protein</fullName>
    </submittedName>
</protein>
<feature type="domain" description="Non-reducing end beta-L-arabinofuranosidase-like GH127 C-terminal" evidence="3">
    <location>
        <begin position="526"/>
        <end position="637"/>
    </location>
</feature>
<dbReference type="GO" id="GO:0005975">
    <property type="term" value="P:carbohydrate metabolic process"/>
    <property type="evidence" value="ECO:0007669"/>
    <property type="project" value="InterPro"/>
</dbReference>
<gene>
    <name evidence="4" type="ORF">D7Z54_08240</name>
</gene>
<evidence type="ECO:0000259" key="3">
    <source>
        <dbReference type="Pfam" id="PF20737"/>
    </source>
</evidence>
<reference evidence="4 5" key="1">
    <citation type="submission" date="2018-10" db="EMBL/GenBank/DDBJ databases">
        <title>Draft genome sequence of Bacillus salarius IM0101, isolated from a hypersaline soil in Inner Mongolia, China.</title>
        <authorList>
            <person name="Yamprayoonswat W."/>
            <person name="Boonvisut S."/>
            <person name="Jumpathong W."/>
            <person name="Sittihan S."/>
            <person name="Ruangsuj P."/>
            <person name="Wanthongcharoen S."/>
            <person name="Thongpramul N."/>
            <person name="Pimmason S."/>
            <person name="Yu B."/>
            <person name="Yasawong M."/>
        </authorList>
    </citation>
    <scope>NUCLEOTIDE SEQUENCE [LARGE SCALE GENOMIC DNA]</scope>
    <source>
        <strain evidence="4 5">IM0101</strain>
    </source>
</reference>
<feature type="domain" description="Non-reducing end beta-L-arabinofuranosidase-like GH127 catalytic" evidence="1">
    <location>
        <begin position="2"/>
        <end position="416"/>
    </location>
</feature>
<dbReference type="InterPro" id="IPR008928">
    <property type="entry name" value="6-hairpin_glycosidase_sf"/>
</dbReference>
<dbReference type="GO" id="GO:0016787">
    <property type="term" value="F:hydrolase activity"/>
    <property type="evidence" value="ECO:0007669"/>
    <property type="project" value="UniProtKB-KW"/>
</dbReference>
<dbReference type="Pfam" id="PF07944">
    <property type="entry name" value="Beta-AFase-like_GH127_cat"/>
    <property type="match status" value="1"/>
</dbReference>
<dbReference type="InterPro" id="IPR049049">
    <property type="entry name" value="Beta-AFase-like_GH127_C"/>
</dbReference>
<comment type="caution">
    <text evidence="4">The sequence shown here is derived from an EMBL/GenBank/DDBJ whole genome shotgun (WGS) entry which is preliminary data.</text>
</comment>
<accession>A0A3R9P686</accession>
<dbReference type="AlphaFoldDB" id="A0A3R9P686"/>
<keyword evidence="5" id="KW-1185">Reference proteome</keyword>
<evidence type="ECO:0000259" key="2">
    <source>
        <dbReference type="Pfam" id="PF20736"/>
    </source>
</evidence>
<dbReference type="SUPFAM" id="SSF48208">
    <property type="entry name" value="Six-hairpin glycosidases"/>
    <property type="match status" value="1"/>
</dbReference>
<dbReference type="InterPro" id="IPR049174">
    <property type="entry name" value="Beta-AFase-like"/>
</dbReference>
<dbReference type="InterPro" id="IPR012878">
    <property type="entry name" value="Beta-AFase-like_GH127_cat"/>
</dbReference>
<dbReference type="Pfam" id="PF20737">
    <property type="entry name" value="Glyco_hydro127C"/>
    <property type="match status" value="1"/>
</dbReference>
<sequence>MKVKIKDTFWNERIDIVRKEVIPYQWEALNDRLPDVEPSHAIKNFRIAAGDESGEFKGMVFQDSDVMKWLEAVAYILEHHPDEELEETADTVIDLLQRAQQDDGYLDTYFIVKEPEMKWKNLRDWHELYCAGHLIEAAVAYFHATGKRKLLDISCRFADKIDDVFGTEANQIQGYPGHQEIELALLRLYETTGEERYLNLSRFFLDERGKEPHYFDKEKEERGEPGPADWDGYFKRYSYQQAHLPIRNQTEAVGHSVRAMYMYTAMADMAAKTEEKELEQACHNLWKNVTTKQMYITGGLGSQEFGESFSFDYDLPNDLCYTETCASIGLVFWANRMLKMDINHQYGDVMERALYNGILSGMDLDGRKFFYVNPLEVWPEAVQARKDKEHVKPVRQPWYACACCPPNLARIIASLNHYIYNVSENEVFVHLYIGSEIDFEVAGQNVTLSQQTNYPWGENVNFEVSLKEKERFTLALRIPAWTSDAALKVNGESVSIEKSIEKGYVYVNRTWSDGDKVELYLPMEIQKMRSHPNLRHNAGKIALQRGPIVYCLEEIDNGPALQNISLKHNTKLRVEPGNDIANDVLVIKAEAEKTDPSDWGDELYSAATREKQPITMMAVPYYTWCNRDPGEMLVWINEK</sequence>
<name>A0A3R9P686_9BACI</name>
<evidence type="ECO:0000313" key="4">
    <source>
        <dbReference type="EMBL" id="RSL33679.1"/>
    </source>
</evidence>
<dbReference type="RefSeq" id="WP_125555364.1">
    <property type="nucleotide sequence ID" value="NZ_RBVX01000006.1"/>
</dbReference>
<proteinExistence type="predicted"/>
<dbReference type="PANTHER" id="PTHR43465:SF2">
    <property type="entry name" value="DUF1680 DOMAIN PROTEIN (AFU_ORTHOLOGUE AFUA_1G08910)"/>
    <property type="match status" value="1"/>
</dbReference>
<dbReference type="EMBL" id="RBVX01000006">
    <property type="protein sequence ID" value="RSL33679.1"/>
    <property type="molecule type" value="Genomic_DNA"/>
</dbReference>
<dbReference type="Pfam" id="PF20736">
    <property type="entry name" value="Glyco_hydro127M"/>
    <property type="match status" value="1"/>
</dbReference>
<keyword evidence="4" id="KW-0378">Hydrolase</keyword>